<sequence length="261" mass="30023">MRKLLILGCGWVGESFAEWVQQYDVEIYATVTSEEKALRLRAKGLRAEVYNFDQSASFPFEKERFDFVLNSIPASKKLTVDHIQKRFDQVANILSKLDYGKHVYLSSIGIYPEETRNFDESYTQYDTMSAELLQAENAMQSLANTVIFRLGGLFGKQRIFAKYFAGRVCPSGEQSANFIHVDDVVKLIWLSLTHNLSERLYNVVCPEHPKKELVVRASAHKYGFDLPTAFTSERSYDKVVDGNKLTRELNYTFVYPNPIHF</sequence>
<organism evidence="2 3">
    <name type="scientific">Sphingobacterium corticis</name>
    <dbReference type="NCBI Taxonomy" id="1812823"/>
    <lineage>
        <taxon>Bacteria</taxon>
        <taxon>Pseudomonadati</taxon>
        <taxon>Bacteroidota</taxon>
        <taxon>Sphingobacteriia</taxon>
        <taxon>Sphingobacteriales</taxon>
        <taxon>Sphingobacteriaceae</taxon>
        <taxon>Sphingobacterium</taxon>
    </lineage>
</organism>
<dbReference type="InterPro" id="IPR001509">
    <property type="entry name" value="Epimerase_deHydtase"/>
</dbReference>
<proteinExistence type="predicted"/>
<dbReference type="Proteomes" id="UP001597393">
    <property type="component" value="Unassembled WGS sequence"/>
</dbReference>
<dbReference type="PANTHER" id="PTHR48079:SF6">
    <property type="entry name" value="NAD(P)-BINDING DOMAIN-CONTAINING PROTEIN-RELATED"/>
    <property type="match status" value="1"/>
</dbReference>
<accession>A0ABW5NFM0</accession>
<evidence type="ECO:0000313" key="3">
    <source>
        <dbReference type="Proteomes" id="UP001597393"/>
    </source>
</evidence>
<protein>
    <submittedName>
        <fullName evidence="2">NAD-dependent epimerase/dehydratase family protein</fullName>
    </submittedName>
</protein>
<feature type="domain" description="NAD-dependent epimerase/dehydratase" evidence="1">
    <location>
        <begin position="5"/>
        <end position="203"/>
    </location>
</feature>
<dbReference type="InterPro" id="IPR051783">
    <property type="entry name" value="NAD(P)-dependent_oxidoreduct"/>
</dbReference>
<dbReference type="EMBL" id="JBHUMA010000004">
    <property type="protein sequence ID" value="MFD2597605.1"/>
    <property type="molecule type" value="Genomic_DNA"/>
</dbReference>
<dbReference type="Gene3D" id="3.40.50.720">
    <property type="entry name" value="NAD(P)-binding Rossmann-like Domain"/>
    <property type="match status" value="1"/>
</dbReference>
<reference evidence="3" key="1">
    <citation type="journal article" date="2019" name="Int. J. Syst. Evol. Microbiol.">
        <title>The Global Catalogue of Microorganisms (GCM) 10K type strain sequencing project: providing services to taxonomists for standard genome sequencing and annotation.</title>
        <authorList>
            <consortium name="The Broad Institute Genomics Platform"/>
            <consortium name="The Broad Institute Genome Sequencing Center for Infectious Disease"/>
            <person name="Wu L."/>
            <person name="Ma J."/>
        </authorList>
    </citation>
    <scope>NUCLEOTIDE SEQUENCE [LARGE SCALE GENOMIC DNA]</scope>
    <source>
        <strain evidence="3">KCTC 42248</strain>
    </source>
</reference>
<comment type="caution">
    <text evidence="2">The sequence shown here is derived from an EMBL/GenBank/DDBJ whole genome shotgun (WGS) entry which is preliminary data.</text>
</comment>
<dbReference type="SUPFAM" id="SSF51735">
    <property type="entry name" value="NAD(P)-binding Rossmann-fold domains"/>
    <property type="match status" value="1"/>
</dbReference>
<dbReference type="InterPro" id="IPR036291">
    <property type="entry name" value="NAD(P)-bd_dom_sf"/>
</dbReference>
<name>A0ABW5NFM0_9SPHI</name>
<dbReference type="PANTHER" id="PTHR48079">
    <property type="entry name" value="PROTEIN YEEZ"/>
    <property type="match status" value="1"/>
</dbReference>
<gene>
    <name evidence="2" type="ORF">ACFSQ3_01470</name>
</gene>
<dbReference type="Pfam" id="PF01370">
    <property type="entry name" value="Epimerase"/>
    <property type="match status" value="1"/>
</dbReference>
<evidence type="ECO:0000313" key="2">
    <source>
        <dbReference type="EMBL" id="MFD2597605.1"/>
    </source>
</evidence>
<evidence type="ECO:0000259" key="1">
    <source>
        <dbReference type="Pfam" id="PF01370"/>
    </source>
</evidence>
<dbReference type="RefSeq" id="WP_380866871.1">
    <property type="nucleotide sequence ID" value="NZ_JBHUMA010000004.1"/>
</dbReference>
<keyword evidence="3" id="KW-1185">Reference proteome</keyword>